<feature type="transmembrane region" description="Helical" evidence="1">
    <location>
        <begin position="243"/>
        <end position="261"/>
    </location>
</feature>
<feature type="transmembrane region" description="Helical" evidence="1">
    <location>
        <begin position="24"/>
        <end position="46"/>
    </location>
</feature>
<dbReference type="Pfam" id="PF02517">
    <property type="entry name" value="Rce1-like"/>
    <property type="match status" value="1"/>
</dbReference>
<feature type="transmembrane region" description="Helical" evidence="1">
    <location>
        <begin position="58"/>
        <end position="81"/>
    </location>
</feature>
<evidence type="ECO:0000313" key="4">
    <source>
        <dbReference type="Proteomes" id="UP000184501"/>
    </source>
</evidence>
<feature type="transmembrane region" description="Helical" evidence="1">
    <location>
        <begin position="281"/>
        <end position="300"/>
    </location>
</feature>
<protein>
    <recommendedName>
        <fullName evidence="2">CAAX prenyl protease 2/Lysostaphin resistance protein A-like domain-containing protein</fullName>
    </recommendedName>
</protein>
<dbReference type="InterPro" id="IPR003675">
    <property type="entry name" value="Rce1/LyrA-like_dom"/>
</dbReference>
<proteinExistence type="predicted"/>
<dbReference type="EMBL" id="FQVN01000017">
    <property type="protein sequence ID" value="SHG94426.1"/>
    <property type="molecule type" value="Genomic_DNA"/>
</dbReference>
<feature type="transmembrane region" description="Helical" evidence="1">
    <location>
        <begin position="102"/>
        <end position="125"/>
    </location>
</feature>
<keyword evidence="1" id="KW-0472">Membrane</keyword>
<dbReference type="AlphaFoldDB" id="A0A1M5NXY5"/>
<feature type="domain" description="CAAX prenyl protease 2/Lysostaphin resistance protein A-like" evidence="2">
    <location>
        <begin position="141"/>
        <end position="253"/>
    </location>
</feature>
<reference evidence="3 4" key="1">
    <citation type="submission" date="2016-11" db="EMBL/GenBank/DDBJ databases">
        <authorList>
            <person name="Jaros S."/>
            <person name="Januszkiewicz K."/>
            <person name="Wedrychowicz H."/>
        </authorList>
    </citation>
    <scope>NUCLEOTIDE SEQUENCE [LARGE SCALE GENOMIC DNA]</scope>
    <source>
        <strain evidence="3 4">DSM 44523</strain>
    </source>
</reference>
<evidence type="ECO:0000256" key="1">
    <source>
        <dbReference type="SAM" id="Phobius"/>
    </source>
</evidence>
<dbReference type="GO" id="GO:0004175">
    <property type="term" value="F:endopeptidase activity"/>
    <property type="evidence" value="ECO:0007669"/>
    <property type="project" value="UniProtKB-ARBA"/>
</dbReference>
<gene>
    <name evidence="3" type="ORF">SAMN05444320_1173</name>
</gene>
<keyword evidence="1" id="KW-1133">Transmembrane helix</keyword>
<dbReference type="STRING" id="2017.SAMN05444320_1173"/>
<dbReference type="RefSeq" id="WP_143174493.1">
    <property type="nucleotide sequence ID" value="NZ_FQVN01000017.1"/>
</dbReference>
<dbReference type="OrthoDB" id="3698126at2"/>
<dbReference type="GO" id="GO:0080120">
    <property type="term" value="P:CAAX-box protein maturation"/>
    <property type="evidence" value="ECO:0007669"/>
    <property type="project" value="UniProtKB-ARBA"/>
</dbReference>
<feature type="transmembrane region" description="Helical" evidence="1">
    <location>
        <begin position="175"/>
        <end position="199"/>
    </location>
</feature>
<name>A0A1M5NXY5_STRHI</name>
<feature type="transmembrane region" description="Helical" evidence="1">
    <location>
        <begin position="219"/>
        <end position="236"/>
    </location>
</feature>
<keyword evidence="1" id="KW-0812">Transmembrane</keyword>
<keyword evidence="4" id="KW-1185">Reference proteome</keyword>
<organism evidence="3 4">
    <name type="scientific">Streptoalloteichus hindustanus</name>
    <dbReference type="NCBI Taxonomy" id="2017"/>
    <lineage>
        <taxon>Bacteria</taxon>
        <taxon>Bacillati</taxon>
        <taxon>Actinomycetota</taxon>
        <taxon>Actinomycetes</taxon>
        <taxon>Pseudonocardiales</taxon>
        <taxon>Pseudonocardiaceae</taxon>
        <taxon>Streptoalloteichus</taxon>
    </lineage>
</organism>
<accession>A0A1M5NXY5</accession>
<feature type="transmembrane region" description="Helical" evidence="1">
    <location>
        <begin position="137"/>
        <end position="154"/>
    </location>
</feature>
<evidence type="ECO:0000259" key="2">
    <source>
        <dbReference type="Pfam" id="PF02517"/>
    </source>
</evidence>
<evidence type="ECO:0000313" key="3">
    <source>
        <dbReference type="EMBL" id="SHG94426.1"/>
    </source>
</evidence>
<sequence>MSATRAPAGTHVTGAPAATTRVWALVRALLGACVMAVALGAAAAVGQAVHTRTGLAGLPRQCLVAVICLVIAVSLIALLRGRVDRRPMSGLGFTGGGAGPRSFGLGVLVTAGSAAVLLGAGTWAGWLEWGPLTASKLVEFLVVNALVAFVLEAFPEELVFRGYVYRTLNQALRRWTSFLVTILLFCFTGAASTVVQFAVGTVLGEDVPAPSFAPVGQDPVAYAVLFPIFGTALLVARITTGSLWTSIALHLTYLTVIRVTFDGESRNAGLSVTATTPDALVLVPGFLLLTTAVFLVISRLRGRRVGWRERAPE</sequence>
<dbReference type="Proteomes" id="UP000184501">
    <property type="component" value="Unassembled WGS sequence"/>
</dbReference>